<keyword evidence="3" id="KW-1185">Reference proteome</keyword>
<dbReference type="InterPro" id="IPR000210">
    <property type="entry name" value="BTB/POZ_dom"/>
</dbReference>
<dbReference type="Proteomes" id="UP000271098">
    <property type="component" value="Unassembled WGS sequence"/>
</dbReference>
<name>A0A183ELG6_9BILA</name>
<sequence length="149" mass="16846">MTTDAVIGNDLPPSTSPIIRLNVGGSLFSTTRQTLLREENSIFTQMLCLEFKGLENSILVLPDGTFFIDRDGFLFAYVLEYLRLGKLILPDNFHNLTRLREEARFYRLESLEEQILAYNATKYIPLGDGALTSSAETGKVNPQTINRIR</sequence>
<dbReference type="PANTHER" id="PTHR14499">
    <property type="entry name" value="POTASSIUM CHANNEL TETRAMERIZATION DOMAIN-CONTAINING"/>
    <property type="match status" value="1"/>
</dbReference>
<dbReference type="GO" id="GO:0051260">
    <property type="term" value="P:protein homooligomerization"/>
    <property type="evidence" value="ECO:0007669"/>
    <property type="project" value="InterPro"/>
</dbReference>
<dbReference type="EMBL" id="UYRT01093523">
    <property type="protein sequence ID" value="VDN38964.1"/>
    <property type="molecule type" value="Genomic_DNA"/>
</dbReference>
<organism evidence="4">
    <name type="scientific">Gongylonema pulchrum</name>
    <dbReference type="NCBI Taxonomy" id="637853"/>
    <lineage>
        <taxon>Eukaryota</taxon>
        <taxon>Metazoa</taxon>
        <taxon>Ecdysozoa</taxon>
        <taxon>Nematoda</taxon>
        <taxon>Chromadorea</taxon>
        <taxon>Rhabditida</taxon>
        <taxon>Spirurina</taxon>
        <taxon>Spiruromorpha</taxon>
        <taxon>Spiruroidea</taxon>
        <taxon>Gongylonematidae</taxon>
        <taxon>Gongylonema</taxon>
    </lineage>
</organism>
<dbReference type="PANTHER" id="PTHR14499:SF136">
    <property type="entry name" value="GH08630P"/>
    <property type="match status" value="1"/>
</dbReference>
<dbReference type="InterPro" id="IPR003131">
    <property type="entry name" value="T1-type_BTB"/>
</dbReference>
<dbReference type="CDD" id="cd18316">
    <property type="entry name" value="BTB_POZ_KCTD-like"/>
    <property type="match status" value="1"/>
</dbReference>
<dbReference type="SMART" id="SM00225">
    <property type="entry name" value="BTB"/>
    <property type="match status" value="1"/>
</dbReference>
<dbReference type="WBParaSite" id="GPUH_0002183401-mRNA-1">
    <property type="protein sequence ID" value="GPUH_0002183401-mRNA-1"/>
    <property type="gene ID" value="GPUH_0002183401"/>
</dbReference>
<evidence type="ECO:0000313" key="2">
    <source>
        <dbReference type="EMBL" id="VDN38964.1"/>
    </source>
</evidence>
<gene>
    <name evidence="2" type="ORF">GPUH_LOCUS21807</name>
</gene>
<reference evidence="2 3" key="2">
    <citation type="submission" date="2018-11" db="EMBL/GenBank/DDBJ databases">
        <authorList>
            <consortium name="Pathogen Informatics"/>
        </authorList>
    </citation>
    <scope>NUCLEOTIDE SEQUENCE [LARGE SCALE GENOMIC DNA]</scope>
</reference>
<accession>A0A183ELG6</accession>
<dbReference type="AlphaFoldDB" id="A0A183ELG6"/>
<evidence type="ECO:0000313" key="3">
    <source>
        <dbReference type="Proteomes" id="UP000271098"/>
    </source>
</evidence>
<evidence type="ECO:0000313" key="4">
    <source>
        <dbReference type="WBParaSite" id="GPUH_0002183401-mRNA-1"/>
    </source>
</evidence>
<feature type="domain" description="BTB" evidence="1">
    <location>
        <begin position="17"/>
        <end position="123"/>
    </location>
</feature>
<reference evidence="4" key="1">
    <citation type="submission" date="2016-06" db="UniProtKB">
        <authorList>
            <consortium name="WormBaseParasite"/>
        </authorList>
    </citation>
    <scope>IDENTIFICATION</scope>
</reference>
<dbReference type="Pfam" id="PF02214">
    <property type="entry name" value="BTB_2"/>
    <property type="match status" value="1"/>
</dbReference>
<dbReference type="InterPro" id="IPR011333">
    <property type="entry name" value="SKP1/BTB/POZ_sf"/>
</dbReference>
<proteinExistence type="predicted"/>
<dbReference type="OrthoDB" id="2414723at2759"/>
<protein>
    <submittedName>
        <fullName evidence="4">BTB domain-containing protein</fullName>
    </submittedName>
</protein>
<dbReference type="SUPFAM" id="SSF54695">
    <property type="entry name" value="POZ domain"/>
    <property type="match status" value="1"/>
</dbReference>
<dbReference type="Gene3D" id="3.30.710.10">
    <property type="entry name" value="Potassium Channel Kv1.1, Chain A"/>
    <property type="match status" value="1"/>
</dbReference>
<evidence type="ECO:0000259" key="1">
    <source>
        <dbReference type="SMART" id="SM00225"/>
    </source>
</evidence>